<evidence type="ECO:0000313" key="3">
    <source>
        <dbReference type="Proteomes" id="UP000197468"/>
    </source>
</evidence>
<organism evidence="2 3">
    <name type="scientific">Roseateles aquatilis</name>
    <dbReference type="NCBI Taxonomy" id="431061"/>
    <lineage>
        <taxon>Bacteria</taxon>
        <taxon>Pseudomonadati</taxon>
        <taxon>Pseudomonadota</taxon>
        <taxon>Betaproteobacteria</taxon>
        <taxon>Burkholderiales</taxon>
        <taxon>Sphaerotilaceae</taxon>
        <taxon>Roseateles</taxon>
    </lineage>
</organism>
<comment type="caution">
    <text evidence="2">The sequence shown here is derived from an EMBL/GenBank/DDBJ whole genome shotgun (WGS) entry which is preliminary data.</text>
</comment>
<evidence type="ECO:0000313" key="2">
    <source>
        <dbReference type="EMBL" id="OWQ92212.1"/>
    </source>
</evidence>
<proteinExistence type="predicted"/>
<feature type="region of interest" description="Disordered" evidence="1">
    <location>
        <begin position="1"/>
        <end position="27"/>
    </location>
</feature>
<dbReference type="AlphaFoldDB" id="A0A246JI22"/>
<protein>
    <submittedName>
        <fullName evidence="2">Uncharacterized protein</fullName>
    </submittedName>
</protein>
<gene>
    <name evidence="2" type="ORF">CDN99_07680</name>
</gene>
<dbReference type="OrthoDB" id="9811281at2"/>
<evidence type="ECO:0000256" key="1">
    <source>
        <dbReference type="SAM" id="MobiDB-lite"/>
    </source>
</evidence>
<sequence>MHPLTRTSSTPSGATSDTPEAAPGSPLTDEQWVFVDSLKEQQAAQHDNAAESVVPTFATRFPRDLIAKLASSAKAPTGIFRKTERDAGFARLCEASDALAAAPKDDVRAAAREVIRRARAYLDTTSADVQGLLTGAMNTRVLPSGRRRPVAIDNAFHAKAMWSAASKALGASIDQACGYPEAMRIDAPYRAQAVGSHALAMSREFASIRLPIGSTVTLICDASGQPIYARRAASDASIDRDLLGDALLHQLEQQTRLAFGRTDLTLHGHPTEGLALLSPVPALAPAFRVAITRLGKGDTNAQSLLREASLAALSTAPASTLQRAALCRLFSLDFTSRWQDQIQQADGHFWPLNADRGFPEARSLEPSLDALQRGDLPALFYLPCSEKWDEPIDAATASALARVDVETLRETLLSFHPWWIADLRNPEIDESAPAPCHAISKDAVLQVVASVGLVRQLLREAPTQSMRQLLRAYTARIADHLDAQALNWADSVDPLNALLPEDALRVIDADGHASPADSID</sequence>
<dbReference type="Proteomes" id="UP000197468">
    <property type="component" value="Unassembled WGS sequence"/>
</dbReference>
<keyword evidence="3" id="KW-1185">Reference proteome</keyword>
<accession>A0A246JI22</accession>
<reference evidence="2 3" key="1">
    <citation type="journal article" date="2008" name="Int. J. Syst. Evol. Microbiol.">
        <title>Description of Roseateles aquatilis sp. nov. and Roseateles terrae sp. nov., in the class Betaproteobacteria, and emended description of the genus Roseateles.</title>
        <authorList>
            <person name="Gomila M."/>
            <person name="Bowien B."/>
            <person name="Falsen E."/>
            <person name="Moore E.R."/>
            <person name="Lalucat J."/>
        </authorList>
    </citation>
    <scope>NUCLEOTIDE SEQUENCE [LARGE SCALE GENOMIC DNA]</scope>
    <source>
        <strain evidence="2 3">CCUG 48205</strain>
    </source>
</reference>
<dbReference type="RefSeq" id="WP_088384219.1">
    <property type="nucleotide sequence ID" value="NZ_NIOF01000002.1"/>
</dbReference>
<feature type="compositionally biased region" description="Polar residues" evidence="1">
    <location>
        <begin position="1"/>
        <end position="18"/>
    </location>
</feature>
<dbReference type="EMBL" id="NIOF01000002">
    <property type="protein sequence ID" value="OWQ92212.1"/>
    <property type="molecule type" value="Genomic_DNA"/>
</dbReference>
<name>A0A246JI22_9BURK</name>